<feature type="compositionally biased region" description="Low complexity" evidence="2">
    <location>
        <begin position="302"/>
        <end position="316"/>
    </location>
</feature>
<feature type="region of interest" description="Disordered" evidence="2">
    <location>
        <begin position="283"/>
        <end position="316"/>
    </location>
</feature>
<feature type="compositionally biased region" description="Basic and acidic residues" evidence="2">
    <location>
        <begin position="422"/>
        <end position="448"/>
    </location>
</feature>
<dbReference type="AlphaFoldDB" id="A0AAV9FYD0"/>
<evidence type="ECO:0000313" key="4">
    <source>
        <dbReference type="EMBL" id="KAK2630867.1"/>
    </source>
</evidence>
<feature type="region of interest" description="Disordered" evidence="2">
    <location>
        <begin position="387"/>
        <end position="448"/>
    </location>
</feature>
<evidence type="ECO:0000259" key="3">
    <source>
        <dbReference type="PROSITE" id="PS50158"/>
    </source>
</evidence>
<keyword evidence="1" id="KW-0479">Metal-binding</keyword>
<comment type="caution">
    <text evidence="4">The sequence shown here is derived from an EMBL/GenBank/DDBJ whole genome shotgun (WGS) entry which is preliminary data.</text>
</comment>
<dbReference type="PROSITE" id="PS50158">
    <property type="entry name" value="ZF_CCHC"/>
    <property type="match status" value="1"/>
</dbReference>
<name>A0AAV9FYD0_ELECO</name>
<proteinExistence type="predicted"/>
<dbReference type="Gene3D" id="2.40.70.10">
    <property type="entry name" value="Acid Proteases"/>
    <property type="match status" value="1"/>
</dbReference>
<dbReference type="SUPFAM" id="SSF50630">
    <property type="entry name" value="Acid proteases"/>
    <property type="match status" value="1"/>
</dbReference>
<keyword evidence="1" id="KW-0863">Zinc-finger</keyword>
<dbReference type="InterPro" id="IPR001878">
    <property type="entry name" value="Znf_CCHC"/>
</dbReference>
<evidence type="ECO:0000256" key="1">
    <source>
        <dbReference type="PROSITE-ProRule" id="PRU00047"/>
    </source>
</evidence>
<evidence type="ECO:0000313" key="5">
    <source>
        <dbReference type="Proteomes" id="UP001301735"/>
    </source>
</evidence>
<dbReference type="Pfam" id="PF03732">
    <property type="entry name" value="Retrotrans_gag"/>
    <property type="match status" value="1"/>
</dbReference>
<dbReference type="Proteomes" id="UP001301735">
    <property type="component" value="Unassembled WGS sequence"/>
</dbReference>
<reference evidence="4 5" key="1">
    <citation type="submission" date="2023-05" db="EMBL/GenBank/DDBJ databases">
        <title>WGS assembly of Eleusine coracana.</title>
        <authorList>
            <person name="Jenkins J."/>
            <person name="Schmutz J."/>
            <person name="Lux T."/>
            <person name="Plott C."/>
            <person name="Mayer K."/>
            <person name="Qi P."/>
            <person name="Devos K."/>
        </authorList>
    </citation>
    <scope>NUCLEOTIDE SEQUENCE [LARGE SCALE GENOMIC DNA]</scope>
    <source>
        <tissue evidence="4">Leaves</tissue>
    </source>
</reference>
<dbReference type="EMBL" id="MU847442">
    <property type="protein sequence ID" value="KAK2630867.1"/>
    <property type="molecule type" value="Genomic_DNA"/>
</dbReference>
<dbReference type="GO" id="GO:0003676">
    <property type="term" value="F:nucleic acid binding"/>
    <property type="evidence" value="ECO:0007669"/>
    <property type="project" value="InterPro"/>
</dbReference>
<accession>A0AAV9FYD0</accession>
<feature type="compositionally biased region" description="Polar residues" evidence="2">
    <location>
        <begin position="725"/>
        <end position="734"/>
    </location>
</feature>
<dbReference type="InterPro" id="IPR021109">
    <property type="entry name" value="Peptidase_aspartic_dom_sf"/>
</dbReference>
<dbReference type="PANTHER" id="PTHR33067:SF32">
    <property type="entry name" value="ASPARTIC PEPTIDASE DDI1-TYPE DOMAIN-CONTAINING PROTEIN"/>
    <property type="match status" value="1"/>
</dbReference>
<gene>
    <name evidence="4" type="ORF">QOZ80_UnG0719250</name>
</gene>
<dbReference type="InterPro" id="IPR005162">
    <property type="entry name" value="Retrotrans_gag_dom"/>
</dbReference>
<feature type="domain" description="CCHC-type" evidence="3">
    <location>
        <begin position="257"/>
        <end position="272"/>
    </location>
</feature>
<sequence length="786" mass="86933">MADKTLREFSAPSAANIPTGPAGNVGDANFEIKTGLITMVQASPFCGKANEDASAHLQQFLEICNTFKMKDVTPDAVRLRLFPFSLLGRARQWFYANPEAVNTWEKCSAAFLAKFFPLGKTNALRGKISSFQQESKESIPEAWERLQEYILACPHHGMDDWLIIQNFYNGLTPSARDHLDAAAGGAFFSLTVSKAKDLIEKMVSSQGWNEERLQPRQQGMHSVKEVDMLAAKIDLLMKKMDDQANGEVKALDAHMTCEVCGNTGHSGNDCPETREDAMFMGNNNNNGYRPQGGQSWGPPRPNYQGGNSGNFSGFNSGYNQPSLKDLVLGQTKVNDNSSKKLATTDRTLESIHTKIEGVSSALKNQLSFNKMIETQLAQLAAAVPTAESGKIPGQPETPLENVNAVTTRGGKSTRDPPYPNHAGKDTSAEKPAEEEKLPPRKTAPHEFYDTNLMPFPERRRKPTVDEQFTRFVEVIQKLHINVPLLDAMQVPTYARYLKDLISNKRPLPTTEIVKLTEECSAAILNRLPEKKKDPGCPTITCSIGTQNFDHALCDLGASVSVMPKDVFDKLNYTTLSPTPMQLQLADSTVRYPAGIAEDILVKIRDCFIPVDFVVLDMDVGKSTPLILGRPFLSTADAHIDVGAREIGFHINGKEEKFDFQSRKEQCNMIRIKYGPNPSNIKEVEVTPPKKDSLITFMKNFLEKEKVAQQQLMKARGQRSHIKQQPPKSTRQQPPRSAKKQAVKPAKPQPPKPEKPPAATKTKKVWRVKQEASSVSSSPGPDNASSS</sequence>
<feature type="compositionally biased region" description="Low complexity" evidence="2">
    <location>
        <begin position="772"/>
        <end position="786"/>
    </location>
</feature>
<dbReference type="GO" id="GO:0008270">
    <property type="term" value="F:zinc ion binding"/>
    <property type="evidence" value="ECO:0007669"/>
    <property type="project" value="UniProtKB-KW"/>
</dbReference>
<feature type="region of interest" description="Disordered" evidence="2">
    <location>
        <begin position="707"/>
        <end position="786"/>
    </location>
</feature>
<dbReference type="PANTHER" id="PTHR33067">
    <property type="entry name" value="RNA-DIRECTED DNA POLYMERASE-RELATED"/>
    <property type="match status" value="1"/>
</dbReference>
<organism evidence="4 5">
    <name type="scientific">Eleusine coracana subsp. coracana</name>
    <dbReference type="NCBI Taxonomy" id="191504"/>
    <lineage>
        <taxon>Eukaryota</taxon>
        <taxon>Viridiplantae</taxon>
        <taxon>Streptophyta</taxon>
        <taxon>Embryophyta</taxon>
        <taxon>Tracheophyta</taxon>
        <taxon>Spermatophyta</taxon>
        <taxon>Magnoliopsida</taxon>
        <taxon>Liliopsida</taxon>
        <taxon>Poales</taxon>
        <taxon>Poaceae</taxon>
        <taxon>PACMAD clade</taxon>
        <taxon>Chloridoideae</taxon>
        <taxon>Cynodonteae</taxon>
        <taxon>Eleusininae</taxon>
        <taxon>Eleusine</taxon>
    </lineage>
</organism>
<dbReference type="CDD" id="cd00303">
    <property type="entry name" value="retropepsin_like"/>
    <property type="match status" value="1"/>
</dbReference>
<evidence type="ECO:0000256" key="2">
    <source>
        <dbReference type="SAM" id="MobiDB-lite"/>
    </source>
</evidence>
<keyword evidence="5" id="KW-1185">Reference proteome</keyword>
<protein>
    <recommendedName>
        <fullName evidence="3">CCHC-type domain-containing protein</fullName>
    </recommendedName>
</protein>
<keyword evidence="1" id="KW-0862">Zinc</keyword>